<sequence>MSVHYKFKSALDYDTVTFDGLHISVGDLKAAISQQKRIGKTSDFDLQITNAQTKEVYVDDNTLIPKNTSLLVARVPLSQQPKKQWEGSSNSQSVHKDVTVNKGLADLSRMEGSEQDKINAMISQSTFDYDPSNYQKIRGQNQRGIVPSNYICYKCQKRGHWIKDCPIANSGDPIEIRRSTGIPRSFMVPVDGPKAPGAMMTPSGTFAVPAVDQ</sequence>
<dbReference type="SUPFAM" id="SSF57756">
    <property type="entry name" value="Retrovirus zinc finger-like domains"/>
    <property type="match status" value="1"/>
</dbReference>
<evidence type="ECO:0000256" key="2">
    <source>
        <dbReference type="ARBA" id="ARBA00022723"/>
    </source>
</evidence>
<evidence type="ECO:0000313" key="10">
    <source>
        <dbReference type="Proteomes" id="UP000838756"/>
    </source>
</evidence>
<name>A0A8S4RHE0_9NEOP</name>
<comment type="subcellular location">
    <subcellularLocation>
        <location evidence="1">Nucleus</location>
    </subcellularLocation>
</comment>
<dbReference type="SMART" id="SM00343">
    <property type="entry name" value="ZnF_C2HC"/>
    <property type="match status" value="1"/>
</dbReference>
<dbReference type="SMART" id="SM01180">
    <property type="entry name" value="DWNN"/>
    <property type="match status" value="1"/>
</dbReference>
<reference evidence="9" key="1">
    <citation type="submission" date="2022-03" db="EMBL/GenBank/DDBJ databases">
        <authorList>
            <person name="Lindestad O."/>
        </authorList>
    </citation>
    <scope>NUCLEOTIDE SEQUENCE</scope>
</reference>
<protein>
    <submittedName>
        <fullName evidence="9">Jg8532 protein</fullName>
    </submittedName>
</protein>
<organism evidence="9 10">
    <name type="scientific">Pararge aegeria aegeria</name>
    <dbReference type="NCBI Taxonomy" id="348720"/>
    <lineage>
        <taxon>Eukaryota</taxon>
        <taxon>Metazoa</taxon>
        <taxon>Ecdysozoa</taxon>
        <taxon>Arthropoda</taxon>
        <taxon>Hexapoda</taxon>
        <taxon>Insecta</taxon>
        <taxon>Pterygota</taxon>
        <taxon>Neoptera</taxon>
        <taxon>Endopterygota</taxon>
        <taxon>Lepidoptera</taxon>
        <taxon>Glossata</taxon>
        <taxon>Ditrysia</taxon>
        <taxon>Papilionoidea</taxon>
        <taxon>Nymphalidae</taxon>
        <taxon>Satyrinae</taxon>
        <taxon>Satyrini</taxon>
        <taxon>Parargina</taxon>
        <taxon>Pararge</taxon>
    </lineage>
</organism>
<keyword evidence="3 6" id="KW-0863">Zinc-finger</keyword>
<feature type="domain" description="DWNN" evidence="8">
    <location>
        <begin position="3"/>
        <end position="76"/>
    </location>
</feature>
<evidence type="ECO:0000313" key="9">
    <source>
        <dbReference type="EMBL" id="CAH2236771.1"/>
    </source>
</evidence>
<comment type="caution">
    <text evidence="9">The sequence shown here is derived from an EMBL/GenBank/DDBJ whole genome shotgun (WGS) entry which is preliminary data.</text>
</comment>
<gene>
    <name evidence="9" type="primary">jg8532</name>
    <name evidence="9" type="ORF">PAEG_LOCUS14119</name>
</gene>
<evidence type="ECO:0000256" key="5">
    <source>
        <dbReference type="ARBA" id="ARBA00023242"/>
    </source>
</evidence>
<dbReference type="InterPro" id="IPR033489">
    <property type="entry name" value="RBBP6"/>
</dbReference>
<dbReference type="InterPro" id="IPR001878">
    <property type="entry name" value="Znf_CCHC"/>
</dbReference>
<evidence type="ECO:0000259" key="8">
    <source>
        <dbReference type="PROSITE" id="PS51282"/>
    </source>
</evidence>
<dbReference type="AlphaFoldDB" id="A0A8S4RHE0"/>
<evidence type="ECO:0000259" key="7">
    <source>
        <dbReference type="PROSITE" id="PS50158"/>
    </source>
</evidence>
<dbReference type="PROSITE" id="PS51282">
    <property type="entry name" value="DWNN"/>
    <property type="match status" value="1"/>
</dbReference>
<dbReference type="FunFam" id="3.10.20.90:FF:000070">
    <property type="entry name" value="E3 ubiquitin-protein ligase RBBP6 isoform X2"/>
    <property type="match status" value="1"/>
</dbReference>
<dbReference type="Gene3D" id="4.10.60.10">
    <property type="entry name" value="Zinc finger, CCHC-type"/>
    <property type="match status" value="1"/>
</dbReference>
<dbReference type="PANTHER" id="PTHR15439:SF0">
    <property type="entry name" value="CELL DIVISION CYCLE AND APOPTOSIS REGULATOR PROTEIN 1-RELATED"/>
    <property type="match status" value="1"/>
</dbReference>
<keyword evidence="4" id="KW-0862">Zinc</keyword>
<evidence type="ECO:0000256" key="4">
    <source>
        <dbReference type="ARBA" id="ARBA00022833"/>
    </source>
</evidence>
<dbReference type="GO" id="GO:0061630">
    <property type="term" value="F:ubiquitin protein ligase activity"/>
    <property type="evidence" value="ECO:0007669"/>
    <property type="project" value="InterPro"/>
</dbReference>
<dbReference type="Proteomes" id="UP000838756">
    <property type="component" value="Unassembled WGS sequence"/>
</dbReference>
<keyword evidence="10" id="KW-1185">Reference proteome</keyword>
<feature type="domain" description="CCHC-type" evidence="7">
    <location>
        <begin position="152"/>
        <end position="166"/>
    </location>
</feature>
<dbReference type="GO" id="GO:0003676">
    <property type="term" value="F:nucleic acid binding"/>
    <property type="evidence" value="ECO:0007669"/>
    <property type="project" value="InterPro"/>
</dbReference>
<dbReference type="InterPro" id="IPR014891">
    <property type="entry name" value="DWNN_domain"/>
</dbReference>
<dbReference type="PROSITE" id="PS50158">
    <property type="entry name" value="ZF_CCHC"/>
    <property type="match status" value="1"/>
</dbReference>
<dbReference type="Gene3D" id="3.10.20.90">
    <property type="entry name" value="Phosphatidylinositol 3-kinase Catalytic Subunit, Chain A, domain 1"/>
    <property type="match status" value="1"/>
</dbReference>
<dbReference type="EMBL" id="CAKXAJ010025223">
    <property type="protein sequence ID" value="CAH2236771.1"/>
    <property type="molecule type" value="Genomic_DNA"/>
</dbReference>
<dbReference type="GO" id="GO:0005634">
    <property type="term" value="C:nucleus"/>
    <property type="evidence" value="ECO:0007669"/>
    <property type="project" value="UniProtKB-SubCell"/>
</dbReference>
<dbReference type="InterPro" id="IPR036875">
    <property type="entry name" value="Znf_CCHC_sf"/>
</dbReference>
<keyword evidence="5" id="KW-0539">Nucleus</keyword>
<accession>A0A8S4RHE0</accession>
<evidence type="ECO:0000256" key="1">
    <source>
        <dbReference type="ARBA" id="ARBA00004123"/>
    </source>
</evidence>
<evidence type="ECO:0000256" key="3">
    <source>
        <dbReference type="ARBA" id="ARBA00022771"/>
    </source>
</evidence>
<dbReference type="Pfam" id="PF08783">
    <property type="entry name" value="DWNN"/>
    <property type="match status" value="1"/>
</dbReference>
<proteinExistence type="predicted"/>
<keyword evidence="2" id="KW-0479">Metal-binding</keyword>
<dbReference type="GO" id="GO:0006397">
    <property type="term" value="P:mRNA processing"/>
    <property type="evidence" value="ECO:0007669"/>
    <property type="project" value="InterPro"/>
</dbReference>
<dbReference type="Pfam" id="PF00098">
    <property type="entry name" value="zf-CCHC"/>
    <property type="match status" value="1"/>
</dbReference>
<evidence type="ECO:0000256" key="6">
    <source>
        <dbReference type="PROSITE-ProRule" id="PRU00047"/>
    </source>
</evidence>
<dbReference type="PANTHER" id="PTHR15439">
    <property type="entry name" value="RETINOBLASTOMA-BINDING PROTEIN 6"/>
    <property type="match status" value="1"/>
</dbReference>
<dbReference type="GO" id="GO:0008270">
    <property type="term" value="F:zinc ion binding"/>
    <property type="evidence" value="ECO:0007669"/>
    <property type="project" value="UniProtKB-KW"/>
</dbReference>
<dbReference type="OrthoDB" id="106784at2759"/>
<dbReference type="GO" id="GO:0016567">
    <property type="term" value="P:protein ubiquitination"/>
    <property type="evidence" value="ECO:0007669"/>
    <property type="project" value="InterPro"/>
</dbReference>
<dbReference type="GO" id="GO:0006511">
    <property type="term" value="P:ubiquitin-dependent protein catabolic process"/>
    <property type="evidence" value="ECO:0007669"/>
    <property type="project" value="TreeGrafter"/>
</dbReference>